<name>A0ABQ5SNG9_9CHLO</name>
<proteinExistence type="predicted"/>
<comment type="caution">
    <text evidence="1">The sequence shown here is derived from an EMBL/GenBank/DDBJ whole genome shotgun (WGS) entry which is preliminary data.</text>
</comment>
<organism evidence="1 2">
    <name type="scientific">Volvox africanus</name>
    <dbReference type="NCBI Taxonomy" id="51714"/>
    <lineage>
        <taxon>Eukaryota</taxon>
        <taxon>Viridiplantae</taxon>
        <taxon>Chlorophyta</taxon>
        <taxon>core chlorophytes</taxon>
        <taxon>Chlorophyceae</taxon>
        <taxon>CS clade</taxon>
        <taxon>Chlamydomonadales</taxon>
        <taxon>Volvocaceae</taxon>
        <taxon>Volvox</taxon>
    </lineage>
</organism>
<accession>A0ABQ5SNG9</accession>
<dbReference type="Proteomes" id="UP001165090">
    <property type="component" value="Unassembled WGS sequence"/>
</dbReference>
<dbReference type="EMBL" id="BSDZ01000114">
    <property type="protein sequence ID" value="GLI71485.1"/>
    <property type="molecule type" value="Genomic_DNA"/>
</dbReference>
<evidence type="ECO:0000313" key="2">
    <source>
        <dbReference type="Proteomes" id="UP001165090"/>
    </source>
</evidence>
<gene>
    <name evidence="1" type="ORF">VaNZ11_016697</name>
</gene>
<reference evidence="1 2" key="1">
    <citation type="journal article" date="2023" name="IScience">
        <title>Expanded male sex-determining region conserved during the evolution of homothallism in the green alga Volvox.</title>
        <authorList>
            <person name="Yamamoto K."/>
            <person name="Matsuzaki R."/>
            <person name="Mahakham W."/>
            <person name="Heman W."/>
            <person name="Sekimoto H."/>
            <person name="Kawachi M."/>
            <person name="Minakuchi Y."/>
            <person name="Toyoda A."/>
            <person name="Nozaki H."/>
        </authorList>
    </citation>
    <scope>NUCLEOTIDE SEQUENCE [LARGE SCALE GENOMIC DNA]</scope>
    <source>
        <strain evidence="1 2">NIES-4468</strain>
    </source>
</reference>
<sequence>MLGSIACLIISRLAVQDVRTSVDSEAYPSALAYALTYSSAIPSALTPASARQAPPQTNFLDEFQRPHPLPRPVAPAAASLAATTAACPDWTHLLLSAIPSGCCPAAAFNVMRLRIKQ</sequence>
<protein>
    <submittedName>
        <fullName evidence="1">Uncharacterized protein</fullName>
    </submittedName>
</protein>
<evidence type="ECO:0000313" key="1">
    <source>
        <dbReference type="EMBL" id="GLI71485.1"/>
    </source>
</evidence>
<keyword evidence="2" id="KW-1185">Reference proteome</keyword>